<keyword evidence="3" id="KW-0349">Heme</keyword>
<sequence length="553" mass="62057">MSTTSTTSPPGSAGWAVVGDQSFSLWRDTQAFFTSQIEAHGRIFLTRLLNAKTIVVCSANAGRQCLLGGAGAGDTQDTEDNDGCKEDDRDAADDTKSQQAHTSSSHAQQGSASSSLDHQHNATDNATDPHQHHKLKHKHGKHGKHGKHHKHQIHRKHHKHRQQQGRAHHQHHQHHQQQHEQQPTAAKLERQPAGCPAVLDRASAYRPFVEKVYGSQCMLLTPKSSAHPEIAALHRVFARPETCAENLALLEAWARQQVQQLSEAEAPFDLYQELKALCVAATLTLFLGLEDGERDLLHRATQLITTHWHGLTSLPIRLNLGFGKGSGLDQALDAKEELETIIKGRILRCKPVPHQQFLFHIVQACQSQGLDVTCRHLLLFISALIPKALASLLTSMVVELFTSHPDTLERARSDDQFLERFLTETERLHPPFLAARRTLPKDAVCNIGPYRVEGERVIMCIFSEMNKDPDVYKNPEAFDADRWLDASLPKPMTFGWGPDRCMGQPLARHLLLMFARQLLHHINRVDFEEPPSLSPKWLPVARPRSQINACFRK</sequence>
<dbReference type="GeneID" id="16076092"/>
<organism evidence="6">
    <name type="scientific">Salpingoeca rosetta (strain ATCC 50818 / BSB-021)</name>
    <dbReference type="NCBI Taxonomy" id="946362"/>
    <lineage>
        <taxon>Eukaryota</taxon>
        <taxon>Choanoflagellata</taxon>
        <taxon>Craspedida</taxon>
        <taxon>Salpingoecidae</taxon>
        <taxon>Salpingoeca</taxon>
    </lineage>
</organism>
<keyword evidence="2 3" id="KW-0408">Iron</keyword>
<dbReference type="STRING" id="946362.F2U5D1"/>
<dbReference type="GO" id="GO:0020037">
    <property type="term" value="F:heme binding"/>
    <property type="evidence" value="ECO:0007669"/>
    <property type="project" value="InterPro"/>
</dbReference>
<dbReference type="GO" id="GO:0004497">
    <property type="term" value="F:monooxygenase activity"/>
    <property type="evidence" value="ECO:0007669"/>
    <property type="project" value="InterPro"/>
</dbReference>
<dbReference type="RefSeq" id="XP_004995511.1">
    <property type="nucleotide sequence ID" value="XM_004995454.1"/>
</dbReference>
<dbReference type="PANTHER" id="PTHR24286">
    <property type="entry name" value="CYTOCHROME P450 26"/>
    <property type="match status" value="1"/>
</dbReference>
<proteinExistence type="predicted"/>
<dbReference type="InterPro" id="IPR001128">
    <property type="entry name" value="Cyt_P450"/>
</dbReference>
<dbReference type="EMBL" id="GL832962">
    <property type="protein sequence ID" value="EGD83147.1"/>
    <property type="molecule type" value="Genomic_DNA"/>
</dbReference>
<dbReference type="InParanoid" id="F2U5D1"/>
<dbReference type="GO" id="GO:0016125">
    <property type="term" value="P:sterol metabolic process"/>
    <property type="evidence" value="ECO:0007669"/>
    <property type="project" value="TreeGrafter"/>
</dbReference>
<keyword evidence="1 3" id="KW-0479">Metal-binding</keyword>
<evidence type="ECO:0000256" key="3">
    <source>
        <dbReference type="PIRSR" id="PIRSR602401-1"/>
    </source>
</evidence>
<evidence type="ECO:0000313" key="6">
    <source>
        <dbReference type="Proteomes" id="UP000007799"/>
    </source>
</evidence>
<keyword evidence="6" id="KW-1185">Reference proteome</keyword>
<dbReference type="GO" id="GO:0005506">
    <property type="term" value="F:iron ion binding"/>
    <property type="evidence" value="ECO:0007669"/>
    <property type="project" value="InterPro"/>
</dbReference>
<gene>
    <name evidence="5" type="ORF">PTSG_03779</name>
</gene>
<dbReference type="Pfam" id="PF00067">
    <property type="entry name" value="p450"/>
    <property type="match status" value="1"/>
</dbReference>
<dbReference type="eggNOG" id="KOG0157">
    <property type="taxonomic scope" value="Eukaryota"/>
</dbReference>
<evidence type="ECO:0008006" key="7">
    <source>
        <dbReference type="Google" id="ProtNLM"/>
    </source>
</evidence>
<dbReference type="Gene3D" id="1.10.630.10">
    <property type="entry name" value="Cytochrome P450"/>
    <property type="match status" value="1"/>
</dbReference>
<name>F2U5D1_SALR5</name>
<evidence type="ECO:0000256" key="2">
    <source>
        <dbReference type="ARBA" id="ARBA00023004"/>
    </source>
</evidence>
<feature type="compositionally biased region" description="Low complexity" evidence="4">
    <location>
        <begin position="97"/>
        <end position="115"/>
    </location>
</feature>
<reference evidence="5" key="1">
    <citation type="submission" date="2009-08" db="EMBL/GenBank/DDBJ databases">
        <title>Annotation of Salpingoeca rosetta.</title>
        <authorList>
            <consortium name="The Broad Institute Genome Sequencing Platform"/>
            <person name="Russ C."/>
            <person name="Cuomo C."/>
            <person name="Burger G."/>
            <person name="Gray M.W."/>
            <person name="Holland P.W.H."/>
            <person name="King N."/>
            <person name="Lang F.B.F."/>
            <person name="Roger A.J."/>
            <person name="Ruiz-Trillo I."/>
            <person name="Young S.K."/>
            <person name="Zeng Q."/>
            <person name="Gargeya S."/>
            <person name="Alvarado L."/>
            <person name="Berlin A."/>
            <person name="Chapman S.B."/>
            <person name="Chen Z."/>
            <person name="Freedman E."/>
            <person name="Gellesch M."/>
            <person name="Goldberg J."/>
            <person name="Griggs A."/>
            <person name="Gujja S."/>
            <person name="Heilman E."/>
            <person name="Heiman D."/>
            <person name="Howarth C."/>
            <person name="Mehta T."/>
            <person name="Neiman D."/>
            <person name="Pearson M."/>
            <person name="Roberts A."/>
            <person name="Saif S."/>
            <person name="Shea T."/>
            <person name="Shenoy N."/>
            <person name="Sisk P."/>
            <person name="Stolte C."/>
            <person name="Sykes S."/>
            <person name="White J."/>
            <person name="Yandava C."/>
            <person name="Haas B."/>
            <person name="Nusbaum C."/>
            <person name="Birren B."/>
        </authorList>
    </citation>
    <scope>NUCLEOTIDE SEQUENCE [LARGE SCALE GENOMIC DNA]</scope>
    <source>
        <strain evidence="5">ATCC 50818</strain>
    </source>
</reference>
<dbReference type="Proteomes" id="UP000007799">
    <property type="component" value="Unassembled WGS sequence"/>
</dbReference>
<feature type="binding site" description="axial binding residue" evidence="3">
    <location>
        <position position="501"/>
    </location>
    <ligand>
        <name>heme</name>
        <dbReference type="ChEBI" id="CHEBI:30413"/>
    </ligand>
    <ligandPart>
        <name>Fe</name>
        <dbReference type="ChEBI" id="CHEBI:18248"/>
    </ligandPart>
</feature>
<evidence type="ECO:0000256" key="1">
    <source>
        <dbReference type="ARBA" id="ARBA00022723"/>
    </source>
</evidence>
<protein>
    <recommendedName>
        <fullName evidence="7">Cytochrome P450</fullName>
    </recommendedName>
</protein>
<dbReference type="AlphaFoldDB" id="F2U5D1"/>
<evidence type="ECO:0000313" key="5">
    <source>
        <dbReference type="EMBL" id="EGD83147.1"/>
    </source>
</evidence>
<dbReference type="OrthoDB" id="1470350at2759"/>
<evidence type="ECO:0000256" key="4">
    <source>
        <dbReference type="SAM" id="MobiDB-lite"/>
    </source>
</evidence>
<dbReference type="InterPro" id="IPR002401">
    <property type="entry name" value="Cyt_P450_E_grp-I"/>
</dbReference>
<comment type="cofactor">
    <cofactor evidence="3">
        <name>heme</name>
        <dbReference type="ChEBI" id="CHEBI:30413"/>
    </cofactor>
</comment>
<feature type="compositionally biased region" description="Basic and acidic residues" evidence="4">
    <location>
        <begin position="82"/>
        <end position="96"/>
    </location>
</feature>
<feature type="region of interest" description="Disordered" evidence="4">
    <location>
        <begin position="69"/>
        <end position="190"/>
    </location>
</feature>
<dbReference type="KEGG" id="sre:PTSG_03779"/>
<dbReference type="GO" id="GO:0016705">
    <property type="term" value="F:oxidoreductase activity, acting on paired donors, with incorporation or reduction of molecular oxygen"/>
    <property type="evidence" value="ECO:0007669"/>
    <property type="project" value="InterPro"/>
</dbReference>
<dbReference type="PRINTS" id="PR00463">
    <property type="entry name" value="EP450I"/>
</dbReference>
<accession>F2U5D1</accession>
<dbReference type="SUPFAM" id="SSF48264">
    <property type="entry name" value="Cytochrome P450"/>
    <property type="match status" value="1"/>
</dbReference>
<dbReference type="InterPro" id="IPR036396">
    <property type="entry name" value="Cyt_P450_sf"/>
</dbReference>
<feature type="compositionally biased region" description="Basic residues" evidence="4">
    <location>
        <begin position="131"/>
        <end position="176"/>
    </location>
</feature>
<dbReference type="PANTHER" id="PTHR24286:SF252">
    <property type="entry name" value="CYTOCHROME P450 26B1"/>
    <property type="match status" value="1"/>
</dbReference>